<name>A0A2H1WBT1_SPOFR</name>
<dbReference type="SMART" id="SM00703">
    <property type="entry name" value="NRF"/>
    <property type="match status" value="2"/>
</dbReference>
<accession>A0A2H1WBT1</accession>
<gene>
    <name evidence="5" type="ORF">SFRICE_011609</name>
</gene>
<feature type="transmembrane region" description="Helical" evidence="2">
    <location>
        <begin position="538"/>
        <end position="558"/>
    </location>
</feature>
<feature type="transmembrane region" description="Helical" evidence="2">
    <location>
        <begin position="1358"/>
        <end position="1379"/>
    </location>
</feature>
<feature type="transmembrane region" description="Helical" evidence="2">
    <location>
        <begin position="1105"/>
        <end position="1130"/>
    </location>
</feature>
<feature type="domain" description="Nose resistant-to-fluoxetine protein N-terminal" evidence="4">
    <location>
        <begin position="39"/>
        <end position="213"/>
    </location>
</feature>
<proteinExistence type="predicted"/>
<feature type="transmembrane region" description="Helical" evidence="2">
    <location>
        <begin position="1285"/>
        <end position="1306"/>
    </location>
</feature>
<sequence length="1525" mass="174443">MSLKIFVLFFCTPFVLSATGLERKPEAVDSNLLESVLDAEECTRQIETIRSNAMLLLQFSDAGIRTPRGVLTGNSVDMGNYHQCLGIDHQLEDMHIEGKYCSILVPVNQTLHLPRPQDTISSQFDPYSLQMDNETLSLLEEYYKTRNKLQMLSGNFDAVNDDTRTTPPNPLIWMVFRLAVCIPKPCTTEQAISSLFFNVSAVGFKYSEDYCRLSNDKPWSSADYAAIIIFSVLGFVALISTSYDVCYRFVFKKDVKQMSTLCRSFSFYTNGQRLTTFSSSGGNLQCIDGIRTLAMLWVIIGHTFSTEVFIANPADSQSWMFSAEALWITAATMTVDTFFTLAGVLLVYTTAAKMKQMTFLKNLHWFYLNRYVRVTPLLAALVLLQASYLNQFTDGPHWNTVIEQTERCRNNWWSTLLHIQNLVHLKNMCIPHSWYMAIDFQLYFVSPLVLFWVFSGKKLQSWIALIGSLIAVLIGSTIYCFSINRQAGNLVPSRFSEMMDFMFEYYFNTLARASPFFVGMICGYILHLYRKSRIQIPWIIAIFFWASFAGILGGIFYFKYRIKQFDWENQLIDNLMNSFMRPTYAIAICWLIIACVHGYSGPINWFLSLDEWRLPARLSYAMYLFHYPIMFSINGSAVAPFYFTVGNFVFKFFAYVALSVAVSFFFILLIDSPVTVLFKLLTDSVTKGKPTKKPNEDKQHGKNNMSDSPNVTKPSIENKIDHANRAIDTGSNTNKIPEKSNVEVEINEVSHLRARSLVLESEKRKKEVLNLWGTTTYTSTKLTTKYQYQTESVALITYNEIGRKTPAVDSELYESVIDAEECHRQIRTIRSNPMLMLQFADAGIRTPRGVLTGNSVDMGNYHQCLGIDHQLEDMHIEGKYCSILVPVNQTLHLPRPQDSINSRFDPYSLKVDNDTMKLIEAYYKTRSELQLLSGNFEEFEDDTRTTPPNPFIWMTFRLAVCIPKPCTTQQAISSLLFNITAVGFRYTEHYCRIPNDKPWSPADTAAVVIFSVIGFIAIISTSYDVCYRFILKRDVKQMSTIGRSFSFYTNGQRLTTFSSSGGNLQCIDGIRTLAMLWVIIGHTFSTESFIANPADAQTWMFSAEALWITAATMTVDTFFTLAGVLLVYTTAAKMNQLTFLKNLHWFYLGRYIRVTPLLAALVLVQASLLNQWYDGPHWSTVIAHTENCREHWWSTLLHVQNFVHPRNMCIAHSWYMAIDFQLYVLSPLVLIWVFSGKKLQAWMGLIGGLAAVLIGSTIYSFNINRQAGNLVPNRFEEMMDYLVEYYFHTLARASPFFVGMVFGYVLHLYRKSRLQMPWILAVFFWACFAGILGGIFYFKYRIKQFDWDNQLVDNLMNSFMRPVYAVAICWLIIACVHGYSGPINWFLSLDEWRLPARLSYAMFLFHYPLMFTLNNTAVSPFYFSVGNFVFKFLSYTVLSAAVSFFFVLLIDSPISVLFKLLMDSVNKPPAKVKEDKEENVNIEKNGTSNAMSKTNEELEKSSPDVVIVVTNGDSSARIRKNVPTD</sequence>
<organism evidence="5">
    <name type="scientific">Spodoptera frugiperda</name>
    <name type="common">Fall armyworm</name>
    <dbReference type="NCBI Taxonomy" id="7108"/>
    <lineage>
        <taxon>Eukaryota</taxon>
        <taxon>Metazoa</taxon>
        <taxon>Ecdysozoa</taxon>
        <taxon>Arthropoda</taxon>
        <taxon>Hexapoda</taxon>
        <taxon>Insecta</taxon>
        <taxon>Pterygota</taxon>
        <taxon>Neoptera</taxon>
        <taxon>Endopterygota</taxon>
        <taxon>Lepidoptera</taxon>
        <taxon>Glossata</taxon>
        <taxon>Ditrysia</taxon>
        <taxon>Noctuoidea</taxon>
        <taxon>Noctuidae</taxon>
        <taxon>Amphipyrinae</taxon>
        <taxon>Spodoptera</taxon>
    </lineage>
</organism>
<feature type="transmembrane region" description="Helical" evidence="2">
    <location>
        <begin position="505"/>
        <end position="526"/>
    </location>
</feature>
<evidence type="ECO:0000256" key="2">
    <source>
        <dbReference type="SAM" id="Phobius"/>
    </source>
</evidence>
<dbReference type="GO" id="GO:0016747">
    <property type="term" value="F:acyltransferase activity, transferring groups other than amino-acyl groups"/>
    <property type="evidence" value="ECO:0007669"/>
    <property type="project" value="InterPro"/>
</dbReference>
<feature type="transmembrane region" description="Helical" evidence="2">
    <location>
        <begin position="326"/>
        <end position="350"/>
    </location>
</feature>
<dbReference type="PANTHER" id="PTHR11161:SF0">
    <property type="entry name" value="O-ACYLTRANSFERASE LIKE PROTEIN"/>
    <property type="match status" value="1"/>
</dbReference>
<feature type="transmembrane region" description="Helical" evidence="2">
    <location>
        <begin position="462"/>
        <end position="485"/>
    </location>
</feature>
<feature type="compositionally biased region" description="Basic and acidic residues" evidence="1">
    <location>
        <begin position="1472"/>
        <end position="1481"/>
    </location>
</feature>
<keyword evidence="2" id="KW-0472">Membrane</keyword>
<dbReference type="Pfam" id="PF01757">
    <property type="entry name" value="Acyl_transf_3"/>
    <property type="match status" value="2"/>
</dbReference>
<feature type="transmembrane region" description="Helical" evidence="2">
    <location>
        <begin position="1400"/>
        <end position="1422"/>
    </location>
</feature>
<feature type="signal peptide" evidence="3">
    <location>
        <begin position="1"/>
        <end position="17"/>
    </location>
</feature>
<feature type="chain" id="PRO_5013735989" evidence="3">
    <location>
        <begin position="18"/>
        <end position="1525"/>
    </location>
</feature>
<protein>
    <submittedName>
        <fullName evidence="5">SFRICE_011609</fullName>
    </submittedName>
</protein>
<dbReference type="EMBL" id="ODYU01007612">
    <property type="protein sequence ID" value="SOQ50539.1"/>
    <property type="molecule type" value="Genomic_DNA"/>
</dbReference>
<keyword evidence="2" id="KW-1133">Transmembrane helix</keyword>
<evidence type="ECO:0000259" key="4">
    <source>
        <dbReference type="SMART" id="SM00703"/>
    </source>
</evidence>
<feature type="transmembrane region" description="Helical" evidence="2">
    <location>
        <begin position="620"/>
        <end position="643"/>
    </location>
</feature>
<feature type="transmembrane region" description="Helical" evidence="2">
    <location>
        <begin position="224"/>
        <end position="250"/>
    </location>
</feature>
<feature type="transmembrane region" description="Helical" evidence="2">
    <location>
        <begin position="1241"/>
        <end position="1261"/>
    </location>
</feature>
<keyword evidence="2" id="KW-0812">Transmembrane</keyword>
<dbReference type="PANTHER" id="PTHR11161">
    <property type="entry name" value="O-ACYLTRANSFERASE"/>
    <property type="match status" value="1"/>
</dbReference>
<feature type="transmembrane region" description="Helical" evidence="2">
    <location>
        <begin position="1214"/>
        <end position="1234"/>
    </location>
</feature>
<feature type="transmembrane region" description="Helical" evidence="2">
    <location>
        <begin position="1318"/>
        <end position="1338"/>
    </location>
</feature>
<dbReference type="InterPro" id="IPR002656">
    <property type="entry name" value="Acyl_transf_3_dom"/>
</dbReference>
<feature type="compositionally biased region" description="Polar residues" evidence="1">
    <location>
        <begin position="702"/>
        <end position="715"/>
    </location>
</feature>
<feature type="region of interest" description="Disordered" evidence="1">
    <location>
        <begin position="1472"/>
        <end position="1502"/>
    </location>
</feature>
<dbReference type="Pfam" id="PF20146">
    <property type="entry name" value="NRF"/>
    <property type="match status" value="2"/>
</dbReference>
<feature type="region of interest" description="Disordered" evidence="1">
    <location>
        <begin position="686"/>
        <end position="715"/>
    </location>
</feature>
<dbReference type="InterPro" id="IPR052728">
    <property type="entry name" value="O2_lipid_transport_reg"/>
</dbReference>
<feature type="transmembrane region" description="Helical" evidence="2">
    <location>
        <begin position="1428"/>
        <end position="1450"/>
    </location>
</feature>
<feature type="transmembrane region" description="Helical" evidence="2">
    <location>
        <begin position="578"/>
        <end position="599"/>
    </location>
</feature>
<reference evidence="5" key="1">
    <citation type="submission" date="2016-07" db="EMBL/GenBank/DDBJ databases">
        <authorList>
            <person name="Bretaudeau A."/>
        </authorList>
    </citation>
    <scope>NUCLEOTIDE SEQUENCE</scope>
    <source>
        <strain evidence="5">Rice</strain>
        <tissue evidence="5">Whole body</tissue>
    </source>
</reference>
<feature type="transmembrane region" description="Helical" evidence="2">
    <location>
        <begin position="434"/>
        <end position="455"/>
    </location>
</feature>
<evidence type="ECO:0000256" key="1">
    <source>
        <dbReference type="SAM" id="MobiDB-lite"/>
    </source>
</evidence>
<evidence type="ECO:0000256" key="3">
    <source>
        <dbReference type="SAM" id="SignalP"/>
    </source>
</evidence>
<feature type="compositionally biased region" description="Polar residues" evidence="1">
    <location>
        <begin position="1482"/>
        <end position="1493"/>
    </location>
</feature>
<feature type="transmembrane region" description="Helical" evidence="2">
    <location>
        <begin position="1002"/>
        <end position="1023"/>
    </location>
</feature>
<keyword evidence="3" id="KW-0732">Signal</keyword>
<feature type="transmembrane region" description="Helical" evidence="2">
    <location>
        <begin position="293"/>
        <end position="314"/>
    </location>
</feature>
<evidence type="ECO:0000313" key="5">
    <source>
        <dbReference type="EMBL" id="SOQ50539.1"/>
    </source>
</evidence>
<dbReference type="InterPro" id="IPR006621">
    <property type="entry name" value="Nose-resist-to-fluoxetine_N"/>
</dbReference>
<feature type="transmembrane region" description="Helical" evidence="2">
    <location>
        <begin position="649"/>
        <end position="670"/>
    </location>
</feature>
<feature type="domain" description="Nose resistant-to-fluoxetine protein N-terminal" evidence="4">
    <location>
        <begin position="819"/>
        <end position="993"/>
    </location>
</feature>